<keyword evidence="7" id="KW-1185">Reference proteome</keyword>
<feature type="domain" description="CNNM transmembrane" evidence="5">
    <location>
        <begin position="98"/>
        <end position="285"/>
    </location>
</feature>
<dbReference type="InterPro" id="IPR002550">
    <property type="entry name" value="CNNM"/>
</dbReference>
<dbReference type="GO" id="GO:0005737">
    <property type="term" value="C:cytoplasm"/>
    <property type="evidence" value="ECO:0007669"/>
    <property type="project" value="TreeGrafter"/>
</dbReference>
<reference evidence="6 7" key="1">
    <citation type="journal article" date="2012" name="BMC Genomics">
        <title>Sequencing the genome of Marssonina brunnea reveals fungus-poplar co-evolution.</title>
        <authorList>
            <person name="Zhu S."/>
            <person name="Cao Y.-Z."/>
            <person name="Jiang C."/>
            <person name="Tan B.-Y."/>
            <person name="Wang Z."/>
            <person name="Feng S."/>
            <person name="Zhang L."/>
            <person name="Su X.-H."/>
            <person name="Brejova B."/>
            <person name="Vinar T."/>
            <person name="Xu M."/>
            <person name="Wang M.-X."/>
            <person name="Zhang S.-G."/>
            <person name="Huang M.-R."/>
            <person name="Wu R."/>
            <person name="Zhou Y."/>
        </authorList>
    </citation>
    <scope>NUCLEOTIDE SEQUENCE [LARGE SCALE GENOMIC DNA]</scope>
    <source>
        <strain evidence="6 7">MB_m1</strain>
    </source>
</reference>
<feature type="transmembrane region" description="Helical" evidence="4">
    <location>
        <begin position="191"/>
        <end position="213"/>
    </location>
</feature>
<feature type="transmembrane region" description="Helical" evidence="4">
    <location>
        <begin position="103"/>
        <end position="127"/>
    </location>
</feature>
<dbReference type="Proteomes" id="UP000006753">
    <property type="component" value="Unassembled WGS sequence"/>
</dbReference>
<dbReference type="InterPro" id="IPR045095">
    <property type="entry name" value="ACDP"/>
</dbReference>
<dbReference type="GO" id="GO:0016020">
    <property type="term" value="C:membrane"/>
    <property type="evidence" value="ECO:0007669"/>
    <property type="project" value="UniProtKB-UniRule"/>
</dbReference>
<evidence type="ECO:0000259" key="5">
    <source>
        <dbReference type="PROSITE" id="PS51846"/>
    </source>
</evidence>
<organism evidence="6 7">
    <name type="scientific">Marssonina brunnea f. sp. multigermtubi (strain MB_m1)</name>
    <name type="common">Marssonina leaf spot fungus</name>
    <dbReference type="NCBI Taxonomy" id="1072389"/>
    <lineage>
        <taxon>Eukaryota</taxon>
        <taxon>Fungi</taxon>
        <taxon>Dikarya</taxon>
        <taxon>Ascomycota</taxon>
        <taxon>Pezizomycotina</taxon>
        <taxon>Leotiomycetes</taxon>
        <taxon>Helotiales</taxon>
        <taxon>Drepanopezizaceae</taxon>
        <taxon>Drepanopeziza</taxon>
    </lineage>
</organism>
<keyword evidence="1" id="KW-0677">Repeat</keyword>
<dbReference type="InterPro" id="IPR046342">
    <property type="entry name" value="CBS_dom_sf"/>
</dbReference>
<dbReference type="InParanoid" id="K1X4U2"/>
<dbReference type="KEGG" id="mbe:MBM_06291"/>
<dbReference type="OrthoDB" id="5353557at2759"/>
<dbReference type="GO" id="GO:0030026">
    <property type="term" value="P:intracellular manganese ion homeostasis"/>
    <property type="evidence" value="ECO:0007669"/>
    <property type="project" value="TreeGrafter"/>
</dbReference>
<feature type="transmembrane region" description="Helical" evidence="4">
    <location>
        <begin position="225"/>
        <end position="246"/>
    </location>
</feature>
<feature type="region of interest" description="Disordered" evidence="3">
    <location>
        <begin position="549"/>
        <end position="652"/>
    </location>
</feature>
<evidence type="ECO:0000256" key="1">
    <source>
        <dbReference type="ARBA" id="ARBA00022737"/>
    </source>
</evidence>
<feature type="region of interest" description="Disordered" evidence="3">
    <location>
        <begin position="874"/>
        <end position="893"/>
    </location>
</feature>
<feature type="transmembrane region" description="Helical" evidence="4">
    <location>
        <begin position="161"/>
        <end position="185"/>
    </location>
</feature>
<dbReference type="eggNOG" id="KOG2118">
    <property type="taxonomic scope" value="Eukaryota"/>
</dbReference>
<evidence type="ECO:0000313" key="7">
    <source>
        <dbReference type="Proteomes" id="UP000006753"/>
    </source>
</evidence>
<dbReference type="GeneID" id="18762226"/>
<gene>
    <name evidence="6" type="ORF">MBM_06291</name>
</gene>
<dbReference type="PROSITE" id="PS51846">
    <property type="entry name" value="CNNM"/>
    <property type="match status" value="1"/>
</dbReference>
<sequence>MASRPGTIDFLKKQPELVDLGNYPRPEGRRGRRDIAIENWDGVCSDGPYNGPGRTSTGATDCAMWRQQCPGWPNPTDLRVRPREAELKDKEDKYVVFYGGAQIAMVAVAGLLVIFCALLTGLTLAICGLDMNYLQLRSVTGSPRDRRRAQKVLYMKKHSTWMLCSLVLVSVACSQTFPFVIQSIYHGSQAWVPILISTLTMAIFVEILPQYIIPKQAVAWGYHCWLIIWGCMWATCVVTWPLAWLLDSIYTKRDKFGVFKNKELGAVIKYHEASAKNGGKLGKDATRIMLGALKLDSQRLDGDVLRTSDSSLDESSQDLEKATSPVSRGVIVKWSAVKTVNIKDIVDEAFITKVKSWSYSRIPVVGGPPLVTDENGIMRDPWEDNQIFGFLHVKYLIGLDTQNEAKSETKLTVRDLPLYPVPIVRDDMSVYELLNLFQMGMSRMAVVVHESLNEGVSDTAVDARRTHDKILWTATAKTNTHLMSNVKGGKGKDYWTMDYLKAAQAAAADPAKPRQNVIGIRCPRPIGIVTFEDIIDTILQKTSRDESDFFVRDTSFPPTKSRKAGDPRPKAGPISPGLPRAPKQAHVSFDQSVNLGTLRQRKVSDRARARGGLDGADDGRPAGQNSIRIPKRRKSTGSSYTNNSDGGFHGVDEPHASMDCNILMTAEEILEMANTSSSDCAGNPYSRTNVASSPKGRSESRIPGGSSTLKHSLRDVSPASRIRPLRRVGQFSRGGSSSFDREKETPNQEEQAKGVSMELTMPVLSALPEEQEMKEISKLSIPVSQSPFAPPGPIPRANLMLEYSRNFSGLDMESFGDTLDSMIEPNSGTRIKSGETTSLMSWSSDDDAHLFRVYDAYPVPAGERHEVSFFNNSLSGTSEGREKTKPYDGFPPELLDITNKNNRVPDFVSKTLPRSMANQLARGLCEERETPRAREGSFHDDRAMLPSQRMNLTGSLGPGGNRSLSLWF</sequence>
<keyword evidence="2 4" id="KW-0472">Membrane</keyword>
<evidence type="ECO:0000313" key="6">
    <source>
        <dbReference type="EMBL" id="EKD15663.1"/>
    </source>
</evidence>
<accession>K1X4U2</accession>
<proteinExistence type="predicted"/>
<dbReference type="STRING" id="1072389.K1X4U2"/>
<feature type="compositionally biased region" description="Basic and acidic residues" evidence="3">
    <location>
        <begin position="739"/>
        <end position="752"/>
    </location>
</feature>
<dbReference type="PANTHER" id="PTHR12064">
    <property type="entry name" value="METAL TRANSPORTER CNNM"/>
    <property type="match status" value="1"/>
</dbReference>
<feature type="region of interest" description="Disordered" evidence="3">
    <location>
        <begin position="675"/>
        <end position="754"/>
    </location>
</feature>
<keyword evidence="2 4" id="KW-1133">Transmembrane helix</keyword>
<dbReference type="HOGENOM" id="CLU_336520_0_0_1"/>
<protein>
    <recommendedName>
        <fullName evidence="5">CNNM transmembrane domain-containing protein</fullName>
    </recommendedName>
</protein>
<evidence type="ECO:0000256" key="3">
    <source>
        <dbReference type="SAM" id="MobiDB-lite"/>
    </source>
</evidence>
<dbReference type="Pfam" id="PF01595">
    <property type="entry name" value="CNNM"/>
    <property type="match status" value="1"/>
</dbReference>
<name>K1X4U2_MARBU</name>
<dbReference type="Gene3D" id="3.10.580.10">
    <property type="entry name" value="CBS-domain"/>
    <property type="match status" value="1"/>
</dbReference>
<dbReference type="SUPFAM" id="SSF54631">
    <property type="entry name" value="CBS-domain pair"/>
    <property type="match status" value="1"/>
</dbReference>
<feature type="compositionally biased region" description="Polar residues" evidence="3">
    <location>
        <begin position="675"/>
        <end position="692"/>
    </location>
</feature>
<keyword evidence="2 4" id="KW-0812">Transmembrane</keyword>
<dbReference type="PANTHER" id="PTHR12064:SF97">
    <property type="entry name" value="METAL TRANSPORTER CNNM-5"/>
    <property type="match status" value="1"/>
</dbReference>
<evidence type="ECO:0000256" key="4">
    <source>
        <dbReference type="SAM" id="Phobius"/>
    </source>
</evidence>
<dbReference type="GO" id="GO:0010960">
    <property type="term" value="P:magnesium ion homeostasis"/>
    <property type="evidence" value="ECO:0007669"/>
    <property type="project" value="InterPro"/>
</dbReference>
<feature type="compositionally biased region" description="Polar residues" evidence="3">
    <location>
        <begin position="636"/>
        <end position="645"/>
    </location>
</feature>
<dbReference type="AlphaFoldDB" id="K1X4U2"/>
<dbReference type="EMBL" id="JH921441">
    <property type="protein sequence ID" value="EKD15663.1"/>
    <property type="molecule type" value="Genomic_DNA"/>
</dbReference>
<evidence type="ECO:0000256" key="2">
    <source>
        <dbReference type="PROSITE-ProRule" id="PRU01193"/>
    </source>
</evidence>